<dbReference type="InterPro" id="IPR002052">
    <property type="entry name" value="DNA_methylase_N6_adenine_CS"/>
</dbReference>
<evidence type="ECO:0000256" key="2">
    <source>
        <dbReference type="ARBA" id="ARBA00011900"/>
    </source>
</evidence>
<evidence type="ECO:0000256" key="1">
    <source>
        <dbReference type="ARBA" id="ARBA00006594"/>
    </source>
</evidence>
<dbReference type="Proteomes" id="UP000595448">
    <property type="component" value="Chromosome"/>
</dbReference>
<dbReference type="InterPro" id="IPR002941">
    <property type="entry name" value="DNA_methylase_N4/N6"/>
</dbReference>
<evidence type="ECO:0000313" key="9">
    <source>
        <dbReference type="Proteomes" id="UP000595448"/>
    </source>
</evidence>
<dbReference type="Gene3D" id="3.40.50.150">
    <property type="entry name" value="Vaccinia Virus protein VP39"/>
    <property type="match status" value="1"/>
</dbReference>
<sequence>MPIEKLTTTSVDLTRQNIARLAEMFPECATEGPAGSASDRGEPVIDFDLLRQALSDHLVDGPQERYRLDWPGKRQALLTANSPIDKTLRPMREDSVDFDITRNLFIEGDNLDALKLLQETYLGKVKMIYIDPPYNTGRNLIYKNDYSVSRAEFLESSGDVDEEGRRLSTNLQTNGRFHSDWLSSIYAPLRLAKNLLAEDGVLVCAIDQNEVSALDLVLKEIFGEGAKEYIPVVLVHNPRGVQGKNFSFTNEFALFVVPAGRKLIHDRVIEASNVDWSHLRNWGGESERSDAKNCFYPIHVRNGEIVGFGDVCSDDYHPAQTEWEGDLALVYPIDREGTERKWRYARQSVDGIREMLRARRTAYGYEIEIGKTFGLQKALWDDKRYDSNEYGTKLVNTLIEGAGFTYPKSLWTIRDSIDAVCRSDKDAIIVDFYAGSGTTAHACIDLNAADGGSRRTILVQAPVEIDAEDRSGDVRFDTISQLSRERIRRAGAKILADNPDLKGKLDAGFRAFRIDSSNFQDTRVAPDQAAQAMLDGLISHIKDDRTDEDLLFGALLRWGVDITLPVRRDELLGRTIWIVDPPAEGVEGAALIACFARPANGQGGIDTELADALAAMKPLRVMFRDDGFVSDAAKENVASRFKQRAPDTAVRVL</sequence>
<gene>
    <name evidence="8" type="ORF">JIP62_04340</name>
</gene>
<comment type="similarity">
    <text evidence="1">Belongs to the N(4)/N(6)-methyltransferase family.</text>
</comment>
<dbReference type="InterPro" id="IPR002295">
    <property type="entry name" value="N4/N6-MTase_EcoPI_Mod-like"/>
</dbReference>
<dbReference type="EMBL" id="CP067977">
    <property type="protein sequence ID" value="QQQ19340.1"/>
    <property type="molecule type" value="Genomic_DNA"/>
</dbReference>
<proteinExistence type="inferred from homology"/>
<dbReference type="PROSITE" id="PS00092">
    <property type="entry name" value="N6_MTASE"/>
    <property type="match status" value="1"/>
</dbReference>
<dbReference type="SUPFAM" id="SSF53335">
    <property type="entry name" value="S-adenosyl-L-methionine-dependent methyltransferases"/>
    <property type="match status" value="1"/>
</dbReference>
<dbReference type="PRINTS" id="PR00506">
    <property type="entry name" value="D21N6MTFRASE"/>
</dbReference>
<evidence type="ECO:0000256" key="6">
    <source>
        <dbReference type="ARBA" id="ARBA00047942"/>
    </source>
</evidence>
<evidence type="ECO:0000256" key="4">
    <source>
        <dbReference type="ARBA" id="ARBA00022679"/>
    </source>
</evidence>
<protein>
    <recommendedName>
        <fullName evidence="2">site-specific DNA-methyltransferase (adenine-specific)</fullName>
        <ecNumber evidence="2">2.1.1.72</ecNumber>
    </recommendedName>
</protein>
<evidence type="ECO:0000259" key="7">
    <source>
        <dbReference type="Pfam" id="PF01555"/>
    </source>
</evidence>
<dbReference type="PIRSF" id="PIRSF015855">
    <property type="entry name" value="TypeIII_Mtase_mKpnI"/>
    <property type="match status" value="1"/>
</dbReference>
<keyword evidence="5" id="KW-0949">S-adenosyl-L-methionine</keyword>
<keyword evidence="3" id="KW-0489">Methyltransferase</keyword>
<dbReference type="InterPro" id="IPR029063">
    <property type="entry name" value="SAM-dependent_MTases_sf"/>
</dbReference>
<evidence type="ECO:0000313" key="8">
    <source>
        <dbReference type="EMBL" id="QQQ19340.1"/>
    </source>
</evidence>
<dbReference type="RefSeq" id="WP_201103691.1">
    <property type="nucleotide sequence ID" value="NZ_CP067977.1"/>
</dbReference>
<keyword evidence="4" id="KW-0808">Transferase</keyword>
<dbReference type="Pfam" id="PF01555">
    <property type="entry name" value="N6_N4_Mtase"/>
    <property type="match status" value="1"/>
</dbReference>
<accession>A0ABX7BP29</accession>
<evidence type="ECO:0000256" key="5">
    <source>
        <dbReference type="ARBA" id="ARBA00022691"/>
    </source>
</evidence>
<dbReference type="EC" id="2.1.1.72" evidence="2"/>
<comment type="catalytic activity">
    <reaction evidence="6">
        <text>a 2'-deoxyadenosine in DNA + S-adenosyl-L-methionine = an N(6)-methyl-2'-deoxyadenosine in DNA + S-adenosyl-L-homocysteine + H(+)</text>
        <dbReference type="Rhea" id="RHEA:15197"/>
        <dbReference type="Rhea" id="RHEA-COMP:12418"/>
        <dbReference type="Rhea" id="RHEA-COMP:12419"/>
        <dbReference type="ChEBI" id="CHEBI:15378"/>
        <dbReference type="ChEBI" id="CHEBI:57856"/>
        <dbReference type="ChEBI" id="CHEBI:59789"/>
        <dbReference type="ChEBI" id="CHEBI:90615"/>
        <dbReference type="ChEBI" id="CHEBI:90616"/>
        <dbReference type="EC" id="2.1.1.72"/>
    </reaction>
</comment>
<reference evidence="8 9" key="1">
    <citation type="submission" date="2021-01" db="EMBL/GenBank/DDBJ databases">
        <title>Brevundimonas vitis sp. nov., an bacterium isolated from grape (Vitis vinifera).</title>
        <authorList>
            <person name="Jiang L."/>
            <person name="Lee J."/>
        </authorList>
    </citation>
    <scope>NUCLEOTIDE SEQUENCE [LARGE SCALE GENOMIC DNA]</scope>
    <source>
        <strain evidence="8 9">GRTSA-9</strain>
    </source>
</reference>
<keyword evidence="9" id="KW-1185">Reference proteome</keyword>
<evidence type="ECO:0000256" key="3">
    <source>
        <dbReference type="ARBA" id="ARBA00022603"/>
    </source>
</evidence>
<organism evidence="8 9">
    <name type="scientific">Brevundimonas vitisensis</name>
    <dbReference type="NCBI Taxonomy" id="2800818"/>
    <lineage>
        <taxon>Bacteria</taxon>
        <taxon>Pseudomonadati</taxon>
        <taxon>Pseudomonadota</taxon>
        <taxon>Alphaproteobacteria</taxon>
        <taxon>Caulobacterales</taxon>
        <taxon>Caulobacteraceae</taxon>
        <taxon>Brevundimonas</taxon>
    </lineage>
</organism>
<feature type="domain" description="DNA methylase N-4/N-6" evidence="7">
    <location>
        <begin position="125"/>
        <end position="447"/>
    </location>
</feature>
<name>A0ABX7BP29_9CAUL</name>